<dbReference type="PANTHER" id="PTHR32361:SF9">
    <property type="entry name" value="FERRIC REDUCTASE TRANSMEMBRANE COMPONENT 3-RELATED"/>
    <property type="match status" value="1"/>
</dbReference>
<comment type="caution">
    <text evidence="9">The sequence shown here is derived from an EMBL/GenBank/DDBJ whole genome shotgun (WGS) entry which is preliminary data.</text>
</comment>
<keyword evidence="10" id="KW-1185">Reference proteome</keyword>
<keyword evidence="2" id="KW-0813">Transport</keyword>
<gene>
    <name evidence="9" type="ORF">SCUCBS95973_007377</name>
</gene>
<feature type="domain" description="Ferric oxidoreductase" evidence="8">
    <location>
        <begin position="73"/>
        <end position="133"/>
    </location>
</feature>
<evidence type="ECO:0000259" key="8">
    <source>
        <dbReference type="Pfam" id="PF01794"/>
    </source>
</evidence>
<proteinExistence type="predicted"/>
<keyword evidence="4 7" id="KW-1133">Transmembrane helix</keyword>
<dbReference type="Pfam" id="PF01794">
    <property type="entry name" value="Ferric_reduct"/>
    <property type="match status" value="1"/>
</dbReference>
<evidence type="ECO:0000313" key="10">
    <source>
        <dbReference type="Proteomes" id="UP001642405"/>
    </source>
</evidence>
<keyword evidence="5" id="KW-0406">Ion transport</keyword>
<keyword evidence="3 7" id="KW-0812">Transmembrane</keyword>
<evidence type="ECO:0000256" key="4">
    <source>
        <dbReference type="ARBA" id="ARBA00022989"/>
    </source>
</evidence>
<dbReference type="PANTHER" id="PTHR32361">
    <property type="entry name" value="FERRIC/CUPRIC REDUCTASE TRANSMEMBRANE COMPONENT"/>
    <property type="match status" value="1"/>
</dbReference>
<dbReference type="Proteomes" id="UP001642405">
    <property type="component" value="Unassembled WGS sequence"/>
</dbReference>
<evidence type="ECO:0000256" key="5">
    <source>
        <dbReference type="ARBA" id="ARBA00023065"/>
    </source>
</evidence>
<evidence type="ECO:0000313" key="9">
    <source>
        <dbReference type="EMBL" id="CAK7229863.1"/>
    </source>
</evidence>
<sequence>MWLKTTSLVAPLTYAEQWNVLVAVQQETTKENTYGIALLVTGVALPQQPRARGRPPPPAPPQAAPRLAQHLLYKRNGTYATESVKPYWAWGIVVTVMVVVLTFGLSGLAARSYAYELFLAGHVVFSAVLLAGCWYHVYDLQCMTLYYKGTVPCMTEHNKA</sequence>
<dbReference type="EMBL" id="CAWUHB010000050">
    <property type="protein sequence ID" value="CAK7229863.1"/>
    <property type="molecule type" value="Genomic_DNA"/>
</dbReference>
<organism evidence="9 10">
    <name type="scientific">Sporothrix curviconia</name>
    <dbReference type="NCBI Taxonomy" id="1260050"/>
    <lineage>
        <taxon>Eukaryota</taxon>
        <taxon>Fungi</taxon>
        <taxon>Dikarya</taxon>
        <taxon>Ascomycota</taxon>
        <taxon>Pezizomycotina</taxon>
        <taxon>Sordariomycetes</taxon>
        <taxon>Sordariomycetidae</taxon>
        <taxon>Ophiostomatales</taxon>
        <taxon>Ophiostomataceae</taxon>
        <taxon>Sporothrix</taxon>
    </lineage>
</organism>
<keyword evidence="6 7" id="KW-0472">Membrane</keyword>
<dbReference type="InterPro" id="IPR013130">
    <property type="entry name" value="Fe3_Rdtase_TM_dom"/>
</dbReference>
<evidence type="ECO:0000256" key="2">
    <source>
        <dbReference type="ARBA" id="ARBA00022448"/>
    </source>
</evidence>
<evidence type="ECO:0000256" key="7">
    <source>
        <dbReference type="SAM" id="Phobius"/>
    </source>
</evidence>
<protein>
    <recommendedName>
        <fullName evidence="8">Ferric oxidoreductase domain-containing protein</fullName>
    </recommendedName>
</protein>
<comment type="subcellular location">
    <subcellularLocation>
        <location evidence="1">Membrane</location>
        <topology evidence="1">Multi-pass membrane protein</topology>
    </subcellularLocation>
</comment>
<evidence type="ECO:0000256" key="3">
    <source>
        <dbReference type="ARBA" id="ARBA00022692"/>
    </source>
</evidence>
<evidence type="ECO:0000256" key="1">
    <source>
        <dbReference type="ARBA" id="ARBA00004141"/>
    </source>
</evidence>
<reference evidence="9 10" key="1">
    <citation type="submission" date="2024-01" db="EMBL/GenBank/DDBJ databases">
        <authorList>
            <person name="Allen C."/>
            <person name="Tagirdzhanova G."/>
        </authorList>
    </citation>
    <scope>NUCLEOTIDE SEQUENCE [LARGE SCALE GENOMIC DNA]</scope>
</reference>
<evidence type="ECO:0000256" key="6">
    <source>
        <dbReference type="ARBA" id="ARBA00023136"/>
    </source>
</evidence>
<dbReference type="InterPro" id="IPR051410">
    <property type="entry name" value="Ferric/Cupric_Reductase"/>
</dbReference>
<name>A0ABP0CDG7_9PEZI</name>
<accession>A0ABP0CDG7</accession>
<feature type="transmembrane region" description="Helical" evidence="7">
    <location>
        <begin position="87"/>
        <end position="110"/>
    </location>
</feature>
<feature type="transmembrane region" description="Helical" evidence="7">
    <location>
        <begin position="117"/>
        <end position="137"/>
    </location>
</feature>